<keyword evidence="6" id="KW-0732">Signal</keyword>
<feature type="chain" id="PRO_5020646020" evidence="6">
    <location>
        <begin position="32"/>
        <end position="176"/>
    </location>
</feature>
<dbReference type="OrthoDB" id="9816061at2"/>
<feature type="region of interest" description="Disordered" evidence="5">
    <location>
        <begin position="33"/>
        <end position="65"/>
    </location>
</feature>
<comment type="subcellular location">
    <subcellularLocation>
        <location evidence="1">Periplasm</location>
    </subcellularLocation>
</comment>
<dbReference type="RefSeq" id="WP_132649772.1">
    <property type="nucleotide sequence ID" value="NZ_CP181386.1"/>
</dbReference>
<evidence type="ECO:0000313" key="8">
    <source>
        <dbReference type="EMBL" id="TCO96913.1"/>
    </source>
</evidence>
<dbReference type="Gene3D" id="2.60.40.420">
    <property type="entry name" value="Cupredoxins - blue copper proteins"/>
    <property type="match status" value="1"/>
</dbReference>
<dbReference type="InterPro" id="IPR008972">
    <property type="entry name" value="Cupredoxin"/>
</dbReference>
<dbReference type="SUPFAM" id="SSF49503">
    <property type="entry name" value="Cupredoxins"/>
    <property type="match status" value="1"/>
</dbReference>
<evidence type="ECO:0000256" key="1">
    <source>
        <dbReference type="ARBA" id="ARBA00004418"/>
    </source>
</evidence>
<evidence type="ECO:0000256" key="2">
    <source>
        <dbReference type="ARBA" id="ARBA00022723"/>
    </source>
</evidence>
<dbReference type="Proteomes" id="UP000295106">
    <property type="component" value="Unassembled WGS sequence"/>
</dbReference>
<feature type="signal peptide" evidence="6">
    <location>
        <begin position="1"/>
        <end position="31"/>
    </location>
</feature>
<dbReference type="GO" id="GO:0009055">
    <property type="term" value="F:electron transfer activity"/>
    <property type="evidence" value="ECO:0007669"/>
    <property type="project" value="InterPro"/>
</dbReference>
<keyword evidence="3" id="KW-0574">Periplasm</keyword>
<dbReference type="InterPro" id="IPR000923">
    <property type="entry name" value="BlueCu_1"/>
</dbReference>
<evidence type="ECO:0000256" key="5">
    <source>
        <dbReference type="SAM" id="MobiDB-lite"/>
    </source>
</evidence>
<keyword evidence="2" id="KW-0479">Metal-binding</keyword>
<dbReference type="PANTHER" id="PTHR38439:SF3">
    <property type="entry name" value="COPPER-RESISTANT CUPROPROTEIN COPI"/>
    <property type="match status" value="1"/>
</dbReference>
<protein>
    <submittedName>
        <fullName evidence="8">Putative cupredoxin-like copper-binding protein</fullName>
    </submittedName>
</protein>
<dbReference type="AlphaFoldDB" id="A0A4R2LZ75"/>
<dbReference type="InterPro" id="IPR050845">
    <property type="entry name" value="Cu-binding_ET"/>
</dbReference>
<dbReference type="GO" id="GO:0005507">
    <property type="term" value="F:copper ion binding"/>
    <property type="evidence" value="ECO:0007669"/>
    <property type="project" value="InterPro"/>
</dbReference>
<dbReference type="CDD" id="cd04211">
    <property type="entry name" value="Cupredoxin_like_2"/>
    <property type="match status" value="1"/>
</dbReference>
<evidence type="ECO:0000259" key="7">
    <source>
        <dbReference type="Pfam" id="PF00127"/>
    </source>
</evidence>
<name>A0A4R2LZ75_RUBGE</name>
<comment type="caution">
    <text evidence="8">The sequence shown here is derived from an EMBL/GenBank/DDBJ whole genome shotgun (WGS) entry which is preliminary data.</text>
</comment>
<dbReference type="GeneID" id="99684002"/>
<evidence type="ECO:0000256" key="4">
    <source>
        <dbReference type="ARBA" id="ARBA00023008"/>
    </source>
</evidence>
<keyword evidence="4" id="KW-0186">Copper</keyword>
<gene>
    <name evidence="8" type="ORF">EV684_1258</name>
</gene>
<dbReference type="GO" id="GO:0042597">
    <property type="term" value="C:periplasmic space"/>
    <property type="evidence" value="ECO:0007669"/>
    <property type="project" value="UniProtKB-SubCell"/>
</dbReference>
<sequence length="176" mass="18456">MPDLLEKLLKNQPFAAALLCAAALFATAAQADGGHDHGHAGHGASHASAHDGDTPYGRPGDAAKARRTVHVVMSDTMRFDPATITVRRGETVRFVAANGGRLEHELVLGTAASLKAHAEEMRAMPDMQHADPGAVRVAPGASGEIVWQFTEAGSFDFACLIPGHFEAGMVGKVVVR</sequence>
<dbReference type="InterPro" id="IPR033138">
    <property type="entry name" value="Cu_oxidase_CS"/>
</dbReference>
<feature type="domain" description="Blue (type 1) copper" evidence="7">
    <location>
        <begin position="72"/>
        <end position="175"/>
    </location>
</feature>
<evidence type="ECO:0000313" key="9">
    <source>
        <dbReference type="Proteomes" id="UP000295106"/>
    </source>
</evidence>
<dbReference type="Pfam" id="PF00127">
    <property type="entry name" value="Copper-bind"/>
    <property type="match status" value="1"/>
</dbReference>
<dbReference type="EMBL" id="SLXD01000025">
    <property type="protein sequence ID" value="TCO96913.1"/>
    <property type="molecule type" value="Genomic_DNA"/>
</dbReference>
<evidence type="ECO:0000256" key="6">
    <source>
        <dbReference type="SAM" id="SignalP"/>
    </source>
</evidence>
<proteinExistence type="predicted"/>
<organism evidence="8 9">
    <name type="scientific">Rubrivivax gelatinosus</name>
    <name type="common">Rhodocyclus gelatinosus</name>
    <name type="synonym">Rhodopseudomonas gelatinosa</name>
    <dbReference type="NCBI Taxonomy" id="28068"/>
    <lineage>
        <taxon>Bacteria</taxon>
        <taxon>Pseudomonadati</taxon>
        <taxon>Pseudomonadota</taxon>
        <taxon>Betaproteobacteria</taxon>
        <taxon>Burkholderiales</taxon>
        <taxon>Sphaerotilaceae</taxon>
        <taxon>Rubrivivax</taxon>
    </lineage>
</organism>
<evidence type="ECO:0000256" key="3">
    <source>
        <dbReference type="ARBA" id="ARBA00022764"/>
    </source>
</evidence>
<accession>A0A4R2LZ75</accession>
<dbReference type="PROSITE" id="PS00079">
    <property type="entry name" value="MULTICOPPER_OXIDASE1"/>
    <property type="match status" value="1"/>
</dbReference>
<reference evidence="8 9" key="1">
    <citation type="submission" date="2019-03" db="EMBL/GenBank/DDBJ databases">
        <title>Genomic Encyclopedia of Type Strains, Phase IV (KMG-IV): sequencing the most valuable type-strain genomes for metagenomic binning, comparative biology and taxonomic classification.</title>
        <authorList>
            <person name="Goeker M."/>
        </authorList>
    </citation>
    <scope>NUCLEOTIDE SEQUENCE [LARGE SCALE GENOMIC DNA]</scope>
    <source>
        <strain evidence="8 9">DSM 1709</strain>
    </source>
</reference>
<dbReference type="PANTHER" id="PTHR38439">
    <property type="entry name" value="AURACYANIN-B"/>
    <property type="match status" value="1"/>
</dbReference>